<dbReference type="Pfam" id="PF13087">
    <property type="entry name" value="AAA_12"/>
    <property type="match status" value="1"/>
</dbReference>
<feature type="domain" description="DNA2/NAM7 helicase helicase" evidence="3">
    <location>
        <begin position="561"/>
        <end position="790"/>
    </location>
</feature>
<evidence type="ECO:0000256" key="1">
    <source>
        <dbReference type="ARBA" id="ARBA00022806"/>
    </source>
</evidence>
<dbReference type="InterPro" id="IPR041677">
    <property type="entry name" value="DNA2/NAM7_AAA_11"/>
</dbReference>
<feature type="domain" description="DNA2/NAM7 helicase-like C-terminal" evidence="4">
    <location>
        <begin position="806"/>
        <end position="1033"/>
    </location>
</feature>
<sequence length="1244" mass="138687">MAPRREKGRGKRETPEERQLRKWSAFTTSSEPTLLSVADRETFFQAAHELVYIDDSIRQCVIHALASGAGLQRIAQLVTGDDLAEVLQSTVIPFLNVIGHPKVLGSGLVEPYLEEVYDALFGPDGKCAVRLFRAIAANTACELDDLEVALGVLARLLDERQVSEAARESFKSIVSAIEEAVRSAKEGDSGDKLIHINALKWIERCKIALGMNVVNDSLEDVTTSFRKLRIDGPGELSSSNGPRHDNDFADIRKIRIFPTFSEIFARLPYLPVLDPSKLHLTGVDGLLDRHFRLYREDSIGEIRDAIQFHLDRNMHLLMRAKNGTDRGVRMNVYPGLVLRRLRCDRFEGLTITVSIDQPMEIRPLYPKQRSDWWQSKNRLQKDALICLLDQAGRQAIFCTVVEIRGQRFDGKATKGSAQGAAKLKNFPLPWQDMGSDSRQAILSVTPVDERDATIVADYFSGNRSPQKMVMFEFPEVLTQSFQPTLAALQSMIGTKKLPFANLLALEDVYASSTTASLEPPTYSQQRGFKFDLRSLMSNDKELTLSPKEPFDSHELIDGSTLDEKQAEALVHALTRRLALCQGPPGTGKSFTSVALLRVLLETRKLADLGPILIVTFTNHALDQTLENCLDKGIRNIIRMGTRSKSDRMEDLNIRNVSARMDRTPLEKSESRTQEDALKEATALVNNTANNLHASKQDFLDALEIFRKTKAKYDAARREVDLRCVADADIVGMTTSGLAKHLDMLKWIGVKVVLVEEAGEVLEAHTLTALLPSVEHAILIGDHLQLKPSVKKYELSSESSHGKLYSLDMSMFERLVNPPKNMPGIKLPCSTLEIQRRMRPTISTFVRQTLYPNLQDDPSVHSYPNVAGMKDSVYWLDHPFLEAGMEGTSKSNDFEVRLTTSLVAHLMSQGVYEPKDIAVITPYLGQLFKLRDSLSEVFEVALDDRDRDLLEKAGMFDSQSCANNTGKRVEKTSLLQALKVATVDNFQGEEAKVVIISLVRSNKQGNCGFLKSSNRINVLLSRARHGMYVIGNSKTSAGVPMWANVLRIFNEQGNIGTTLKLSCSRHPHATMEVSKPEDFQHLSPEGGCKLPCGRALRCGHDCEQICHSQLRHDNIFCNEPCARVKEGCDHACQNYCGDACDVRCEEPLKGYNLALPCGHVRADVRCWETQASAAIMCTVPVRKKGLRCGHMVQVHCSEVIDADLYKCETKCGGVLECGHGCMTPCYQCPDWDGVRMHAPCEVCNR</sequence>
<dbReference type="GO" id="GO:0031048">
    <property type="term" value="P:regulatory ncRNA-mediated heterochromatin formation"/>
    <property type="evidence" value="ECO:0007669"/>
    <property type="project" value="TreeGrafter"/>
</dbReference>
<dbReference type="InterPro" id="IPR041679">
    <property type="entry name" value="DNA2/NAM7-like_C"/>
</dbReference>
<keyword evidence="1" id="KW-0347">Helicase</keyword>
<dbReference type="InterPro" id="IPR027417">
    <property type="entry name" value="P-loop_NTPase"/>
</dbReference>
<dbReference type="EMBL" id="MU006783">
    <property type="protein sequence ID" value="KAF2641078.1"/>
    <property type="molecule type" value="Genomic_DNA"/>
</dbReference>
<proteinExistence type="predicted"/>
<reference evidence="5" key="1">
    <citation type="journal article" date="2020" name="Stud. Mycol.">
        <title>101 Dothideomycetes genomes: a test case for predicting lifestyles and emergence of pathogens.</title>
        <authorList>
            <person name="Haridas S."/>
            <person name="Albert R."/>
            <person name="Binder M."/>
            <person name="Bloem J."/>
            <person name="Labutti K."/>
            <person name="Salamov A."/>
            <person name="Andreopoulos B."/>
            <person name="Baker S."/>
            <person name="Barry K."/>
            <person name="Bills G."/>
            <person name="Bluhm B."/>
            <person name="Cannon C."/>
            <person name="Castanera R."/>
            <person name="Culley D."/>
            <person name="Daum C."/>
            <person name="Ezra D."/>
            <person name="Gonzalez J."/>
            <person name="Henrissat B."/>
            <person name="Kuo A."/>
            <person name="Liang C."/>
            <person name="Lipzen A."/>
            <person name="Lutzoni F."/>
            <person name="Magnuson J."/>
            <person name="Mondo S."/>
            <person name="Nolan M."/>
            <person name="Ohm R."/>
            <person name="Pangilinan J."/>
            <person name="Park H.-J."/>
            <person name="Ramirez L."/>
            <person name="Alfaro M."/>
            <person name="Sun H."/>
            <person name="Tritt A."/>
            <person name="Yoshinaga Y."/>
            <person name="Zwiers L.-H."/>
            <person name="Turgeon B."/>
            <person name="Goodwin S."/>
            <person name="Spatafora J."/>
            <person name="Crous P."/>
            <person name="Grigoriev I."/>
        </authorList>
    </citation>
    <scope>NUCLEOTIDE SEQUENCE</scope>
    <source>
        <strain evidence="5">CBS 473.64</strain>
    </source>
</reference>
<dbReference type="CDD" id="cd18808">
    <property type="entry name" value="SF1_C_Upf1"/>
    <property type="match status" value="1"/>
</dbReference>
<dbReference type="CDD" id="cd17936">
    <property type="entry name" value="EEXXEc_NFX1"/>
    <property type="match status" value="1"/>
</dbReference>
<protein>
    <submittedName>
        <fullName evidence="5">P-loop containing nucleoside triphosphate hydrolase protein</fullName>
    </submittedName>
</protein>
<keyword evidence="1" id="KW-0547">Nucleotide-binding</keyword>
<keyword evidence="6" id="KW-1185">Reference proteome</keyword>
<dbReference type="PANTHER" id="PTHR10887:SF445">
    <property type="entry name" value="NFX1-TYPE ZINC FINGER-CONTAINING PROTEIN 1"/>
    <property type="match status" value="1"/>
</dbReference>
<dbReference type="SUPFAM" id="SSF52540">
    <property type="entry name" value="P-loop containing nucleoside triphosphate hydrolases"/>
    <property type="match status" value="1"/>
</dbReference>
<dbReference type="Gene3D" id="3.40.50.300">
    <property type="entry name" value="P-loop containing nucleotide triphosphate hydrolases"/>
    <property type="match status" value="2"/>
</dbReference>
<keyword evidence="5" id="KW-0378">Hydrolase</keyword>
<dbReference type="InterPro" id="IPR047187">
    <property type="entry name" value="SF1_C_Upf1"/>
</dbReference>
<dbReference type="AlphaFoldDB" id="A0A6A6S3T0"/>
<accession>A0A6A6S3T0</accession>
<dbReference type="InterPro" id="IPR045055">
    <property type="entry name" value="DNA2/NAM7-like"/>
</dbReference>
<feature type="region of interest" description="Disordered" evidence="2">
    <location>
        <begin position="1"/>
        <end position="21"/>
    </location>
</feature>
<evidence type="ECO:0000313" key="6">
    <source>
        <dbReference type="Proteomes" id="UP000799753"/>
    </source>
</evidence>
<evidence type="ECO:0000259" key="3">
    <source>
        <dbReference type="Pfam" id="PF13086"/>
    </source>
</evidence>
<name>A0A6A6S3T0_9PLEO</name>
<dbReference type="Proteomes" id="UP000799753">
    <property type="component" value="Unassembled WGS sequence"/>
</dbReference>
<dbReference type="GO" id="GO:0016787">
    <property type="term" value="F:hydrolase activity"/>
    <property type="evidence" value="ECO:0007669"/>
    <property type="project" value="UniProtKB-KW"/>
</dbReference>
<dbReference type="CDD" id="cd06008">
    <property type="entry name" value="NF-X1-zinc-finger"/>
    <property type="match status" value="1"/>
</dbReference>
<gene>
    <name evidence="5" type="ORF">P280DRAFT_301749</name>
</gene>
<dbReference type="GO" id="GO:0004386">
    <property type="term" value="F:helicase activity"/>
    <property type="evidence" value="ECO:0007669"/>
    <property type="project" value="InterPro"/>
</dbReference>
<evidence type="ECO:0000313" key="5">
    <source>
        <dbReference type="EMBL" id="KAF2641078.1"/>
    </source>
</evidence>
<evidence type="ECO:0000256" key="2">
    <source>
        <dbReference type="SAM" id="MobiDB-lite"/>
    </source>
</evidence>
<organism evidence="5 6">
    <name type="scientific">Massarina eburnea CBS 473.64</name>
    <dbReference type="NCBI Taxonomy" id="1395130"/>
    <lineage>
        <taxon>Eukaryota</taxon>
        <taxon>Fungi</taxon>
        <taxon>Dikarya</taxon>
        <taxon>Ascomycota</taxon>
        <taxon>Pezizomycotina</taxon>
        <taxon>Dothideomycetes</taxon>
        <taxon>Pleosporomycetidae</taxon>
        <taxon>Pleosporales</taxon>
        <taxon>Massarineae</taxon>
        <taxon>Massarinaceae</taxon>
        <taxon>Massarina</taxon>
    </lineage>
</organism>
<keyword evidence="1" id="KW-0067">ATP-binding</keyword>
<feature type="compositionally biased region" description="Basic residues" evidence="2">
    <location>
        <begin position="1"/>
        <end position="10"/>
    </location>
</feature>
<dbReference type="FunFam" id="3.40.50.300:FF:001660">
    <property type="entry name" value="NF-X1 finger and helicase protein, putative"/>
    <property type="match status" value="1"/>
</dbReference>
<dbReference type="GO" id="GO:0031380">
    <property type="term" value="C:nuclear RNA-directed RNA polymerase complex"/>
    <property type="evidence" value="ECO:0007669"/>
    <property type="project" value="TreeGrafter"/>
</dbReference>
<feature type="compositionally biased region" description="Basic and acidic residues" evidence="2">
    <location>
        <begin position="11"/>
        <end position="20"/>
    </location>
</feature>
<dbReference type="OrthoDB" id="2423195at2759"/>
<dbReference type="Pfam" id="PF13086">
    <property type="entry name" value="AAA_11"/>
    <property type="match status" value="1"/>
</dbReference>
<evidence type="ECO:0000259" key="4">
    <source>
        <dbReference type="Pfam" id="PF13087"/>
    </source>
</evidence>
<dbReference type="PANTHER" id="PTHR10887">
    <property type="entry name" value="DNA2/NAM7 HELICASE FAMILY"/>
    <property type="match status" value="1"/>
</dbReference>